<dbReference type="Proteomes" id="UP000790347">
    <property type="component" value="Unassembled WGS sequence"/>
</dbReference>
<keyword evidence="2" id="KW-1185">Reference proteome</keyword>
<organism evidence="1 2">
    <name type="scientific">Dermatophagoides farinae</name>
    <name type="common">American house dust mite</name>
    <dbReference type="NCBI Taxonomy" id="6954"/>
    <lineage>
        <taxon>Eukaryota</taxon>
        <taxon>Metazoa</taxon>
        <taxon>Ecdysozoa</taxon>
        <taxon>Arthropoda</taxon>
        <taxon>Chelicerata</taxon>
        <taxon>Arachnida</taxon>
        <taxon>Acari</taxon>
        <taxon>Acariformes</taxon>
        <taxon>Sarcoptiformes</taxon>
        <taxon>Astigmata</taxon>
        <taxon>Psoroptidia</taxon>
        <taxon>Analgoidea</taxon>
        <taxon>Pyroglyphidae</taxon>
        <taxon>Dermatophagoidinae</taxon>
        <taxon>Dermatophagoides</taxon>
    </lineage>
</organism>
<evidence type="ECO:0000313" key="2">
    <source>
        <dbReference type="Proteomes" id="UP000790347"/>
    </source>
</evidence>
<reference evidence="1" key="1">
    <citation type="submission" date="2013-05" db="EMBL/GenBank/DDBJ databases">
        <authorList>
            <person name="Yim A.K.Y."/>
            <person name="Chan T.F."/>
            <person name="Ji K.M."/>
            <person name="Liu X.Y."/>
            <person name="Zhou J.W."/>
            <person name="Li R.Q."/>
            <person name="Yang K.Y."/>
            <person name="Li J."/>
            <person name="Li M."/>
            <person name="Law P.T.W."/>
            <person name="Wu Y.L."/>
            <person name="Cai Z.L."/>
            <person name="Qin H."/>
            <person name="Bao Y."/>
            <person name="Leung R.K.K."/>
            <person name="Ng P.K.S."/>
            <person name="Zou J."/>
            <person name="Zhong X.J."/>
            <person name="Ran P.X."/>
            <person name="Zhong N.S."/>
            <person name="Liu Z.G."/>
            <person name="Tsui S.K.W."/>
        </authorList>
    </citation>
    <scope>NUCLEOTIDE SEQUENCE</scope>
    <source>
        <strain evidence="1">Derf</strain>
        <tissue evidence="1">Whole organism</tissue>
    </source>
</reference>
<name>A0A922I506_DERFA</name>
<comment type="caution">
    <text evidence="1">The sequence shown here is derived from an EMBL/GenBank/DDBJ whole genome shotgun (WGS) entry which is preliminary data.</text>
</comment>
<reference evidence="1" key="2">
    <citation type="journal article" date="2022" name="Res Sq">
        <title>Comparative Genomics Reveals Insights into the Divergent Evolution of Astigmatic Mites and Household Pest Adaptations.</title>
        <authorList>
            <person name="Xiong Q."/>
            <person name="Wan A.T.-Y."/>
            <person name="Liu X.-Y."/>
            <person name="Fung C.S.-H."/>
            <person name="Xiao X."/>
            <person name="Malainual N."/>
            <person name="Hou J."/>
            <person name="Wang L."/>
            <person name="Wang M."/>
            <person name="Yang K."/>
            <person name="Cui Y."/>
            <person name="Leung E."/>
            <person name="Nong W."/>
            <person name="Shin S.-K."/>
            <person name="Au S."/>
            <person name="Jeong K.Y."/>
            <person name="Chew F.T."/>
            <person name="Hui J."/>
            <person name="Leung T.F."/>
            <person name="Tungtrongchitr A."/>
            <person name="Zhong N."/>
            <person name="Liu Z."/>
            <person name="Tsui S."/>
        </authorList>
    </citation>
    <scope>NUCLEOTIDE SEQUENCE</scope>
    <source>
        <strain evidence="1">Derf</strain>
        <tissue evidence="1">Whole organism</tissue>
    </source>
</reference>
<protein>
    <submittedName>
        <fullName evidence="1">Uncharacterized protein</fullName>
    </submittedName>
</protein>
<dbReference type="EMBL" id="ASGP02000002">
    <property type="protein sequence ID" value="KAH9520860.1"/>
    <property type="molecule type" value="Genomic_DNA"/>
</dbReference>
<dbReference type="AlphaFoldDB" id="A0A922I506"/>
<accession>A0A922I506</accession>
<evidence type="ECO:0000313" key="1">
    <source>
        <dbReference type="EMBL" id="KAH9520860.1"/>
    </source>
</evidence>
<gene>
    <name evidence="1" type="ORF">DERF_004544</name>
</gene>
<proteinExistence type="predicted"/>
<sequence>MAAALRTIVKSKIFLHCLGDLQLINYSYSADSFIHSLTLCLIAERVSGVLVCSMALENVPTNNFDLGFTRNDCANSSPASISVASCNNEYCSPSLSIHSTVTSAYVLYVGSD</sequence>